<dbReference type="RefSeq" id="WP_145176131.1">
    <property type="nucleotide sequence ID" value="NZ_CP036525.1"/>
</dbReference>
<keyword evidence="2" id="KW-1185">Reference proteome</keyword>
<organism evidence="1 2">
    <name type="scientific">Rubripirellula lacrimiformis</name>
    <dbReference type="NCBI Taxonomy" id="1930273"/>
    <lineage>
        <taxon>Bacteria</taxon>
        <taxon>Pseudomonadati</taxon>
        <taxon>Planctomycetota</taxon>
        <taxon>Planctomycetia</taxon>
        <taxon>Pirellulales</taxon>
        <taxon>Pirellulaceae</taxon>
        <taxon>Rubripirellula</taxon>
    </lineage>
</organism>
<dbReference type="AlphaFoldDB" id="A0A517NKT7"/>
<dbReference type="Gene3D" id="1.20.120.160">
    <property type="entry name" value="HPT domain"/>
    <property type="match status" value="1"/>
</dbReference>
<protein>
    <recommendedName>
        <fullName evidence="3">Hpt domain protein</fullName>
    </recommendedName>
</protein>
<evidence type="ECO:0008006" key="3">
    <source>
        <dbReference type="Google" id="ProtNLM"/>
    </source>
</evidence>
<dbReference type="Proteomes" id="UP000318538">
    <property type="component" value="Chromosome"/>
</dbReference>
<evidence type="ECO:0000313" key="2">
    <source>
        <dbReference type="Proteomes" id="UP000318538"/>
    </source>
</evidence>
<reference evidence="1 2" key="1">
    <citation type="submission" date="2019-02" db="EMBL/GenBank/DDBJ databases">
        <title>Deep-cultivation of Planctomycetes and their phenomic and genomic characterization uncovers novel biology.</title>
        <authorList>
            <person name="Wiegand S."/>
            <person name="Jogler M."/>
            <person name="Boedeker C."/>
            <person name="Pinto D."/>
            <person name="Vollmers J."/>
            <person name="Rivas-Marin E."/>
            <person name="Kohn T."/>
            <person name="Peeters S.H."/>
            <person name="Heuer A."/>
            <person name="Rast P."/>
            <person name="Oberbeckmann S."/>
            <person name="Bunk B."/>
            <person name="Jeske O."/>
            <person name="Meyerdierks A."/>
            <person name="Storesund J.E."/>
            <person name="Kallscheuer N."/>
            <person name="Luecker S."/>
            <person name="Lage O.M."/>
            <person name="Pohl T."/>
            <person name="Merkel B.J."/>
            <person name="Hornburger P."/>
            <person name="Mueller R.-W."/>
            <person name="Bruemmer F."/>
            <person name="Labrenz M."/>
            <person name="Spormann A.M."/>
            <person name="Op den Camp H."/>
            <person name="Overmann J."/>
            <person name="Amann R."/>
            <person name="Jetten M.S.M."/>
            <person name="Mascher T."/>
            <person name="Medema M.H."/>
            <person name="Devos D.P."/>
            <person name="Kaster A.-K."/>
            <person name="Ovreas L."/>
            <person name="Rohde M."/>
            <person name="Galperin M.Y."/>
            <person name="Jogler C."/>
        </authorList>
    </citation>
    <scope>NUCLEOTIDE SEQUENCE [LARGE SCALE GENOMIC DNA]</scope>
    <source>
        <strain evidence="1 2">K22_7</strain>
    </source>
</reference>
<gene>
    <name evidence="1" type="ORF">K227x_61690</name>
</gene>
<accession>A0A517NKT7</accession>
<dbReference type="OrthoDB" id="280534at2"/>
<sequence>MTEDQRERFASALKRLSGDEELLVQMAVMVSQDAVPVLALLRQQISESSLDDAAATGHKLKGMFSTFETGSPVAELQDVIQVCRSGDSAAAQSMFAGLEPDLNVLLGELELLSTSDDPSSMDRSS</sequence>
<dbReference type="GO" id="GO:0000160">
    <property type="term" value="P:phosphorelay signal transduction system"/>
    <property type="evidence" value="ECO:0007669"/>
    <property type="project" value="InterPro"/>
</dbReference>
<dbReference type="EMBL" id="CP036525">
    <property type="protein sequence ID" value="QDT07741.1"/>
    <property type="molecule type" value="Genomic_DNA"/>
</dbReference>
<dbReference type="SUPFAM" id="SSF47226">
    <property type="entry name" value="Histidine-containing phosphotransfer domain, HPT domain"/>
    <property type="match status" value="1"/>
</dbReference>
<proteinExistence type="predicted"/>
<name>A0A517NKT7_9BACT</name>
<evidence type="ECO:0000313" key="1">
    <source>
        <dbReference type="EMBL" id="QDT07741.1"/>
    </source>
</evidence>
<dbReference type="InterPro" id="IPR036641">
    <property type="entry name" value="HPT_dom_sf"/>
</dbReference>
<dbReference type="KEGG" id="rlc:K227x_61690"/>